<dbReference type="InterPro" id="IPR045340">
    <property type="entry name" value="DUF6533"/>
</dbReference>
<gene>
    <name evidence="3" type="ORF">CPB84DRAFT_1761729</name>
</gene>
<dbReference type="Proteomes" id="UP000724874">
    <property type="component" value="Unassembled WGS sequence"/>
</dbReference>
<dbReference type="OrthoDB" id="2638860at2759"/>
<keyword evidence="1" id="KW-1133">Transmembrane helix</keyword>
<accession>A0A9P5TT05</accession>
<dbReference type="EMBL" id="JADNYJ010000003">
    <property type="protein sequence ID" value="KAF8912234.1"/>
    <property type="molecule type" value="Genomic_DNA"/>
</dbReference>
<evidence type="ECO:0000313" key="4">
    <source>
        <dbReference type="Proteomes" id="UP000724874"/>
    </source>
</evidence>
<protein>
    <recommendedName>
        <fullName evidence="2">DUF6533 domain-containing protein</fullName>
    </recommendedName>
</protein>
<name>A0A9P5TT05_GYMJU</name>
<evidence type="ECO:0000259" key="2">
    <source>
        <dbReference type="Pfam" id="PF20151"/>
    </source>
</evidence>
<evidence type="ECO:0000256" key="1">
    <source>
        <dbReference type="SAM" id="Phobius"/>
    </source>
</evidence>
<dbReference type="AlphaFoldDB" id="A0A9P5TT05"/>
<reference evidence="3" key="1">
    <citation type="submission" date="2020-11" db="EMBL/GenBank/DDBJ databases">
        <authorList>
            <consortium name="DOE Joint Genome Institute"/>
            <person name="Ahrendt S."/>
            <person name="Riley R."/>
            <person name="Andreopoulos W."/>
            <person name="LaButti K."/>
            <person name="Pangilinan J."/>
            <person name="Ruiz-duenas F.J."/>
            <person name="Barrasa J.M."/>
            <person name="Sanchez-Garcia M."/>
            <person name="Camarero S."/>
            <person name="Miyauchi S."/>
            <person name="Serrano A."/>
            <person name="Linde D."/>
            <person name="Babiker R."/>
            <person name="Drula E."/>
            <person name="Ayuso-Fernandez I."/>
            <person name="Pacheco R."/>
            <person name="Padilla G."/>
            <person name="Ferreira P."/>
            <person name="Barriuso J."/>
            <person name="Kellner H."/>
            <person name="Castanera R."/>
            <person name="Alfaro M."/>
            <person name="Ramirez L."/>
            <person name="Pisabarro A.G."/>
            <person name="Kuo A."/>
            <person name="Tritt A."/>
            <person name="Lipzen A."/>
            <person name="He G."/>
            <person name="Yan M."/>
            <person name="Ng V."/>
            <person name="Cullen D."/>
            <person name="Martin F."/>
            <person name="Rosso M.-N."/>
            <person name="Henrissat B."/>
            <person name="Hibbett D."/>
            <person name="Martinez A.T."/>
            <person name="Grigoriev I.V."/>
        </authorList>
    </citation>
    <scope>NUCLEOTIDE SEQUENCE</scope>
    <source>
        <strain evidence="3">AH 44721</strain>
    </source>
</reference>
<organism evidence="3 4">
    <name type="scientific">Gymnopilus junonius</name>
    <name type="common">Spectacular rustgill mushroom</name>
    <name type="synonym">Gymnopilus spectabilis subsp. junonius</name>
    <dbReference type="NCBI Taxonomy" id="109634"/>
    <lineage>
        <taxon>Eukaryota</taxon>
        <taxon>Fungi</taxon>
        <taxon>Dikarya</taxon>
        <taxon>Basidiomycota</taxon>
        <taxon>Agaricomycotina</taxon>
        <taxon>Agaricomycetes</taxon>
        <taxon>Agaricomycetidae</taxon>
        <taxon>Agaricales</taxon>
        <taxon>Agaricineae</taxon>
        <taxon>Hymenogastraceae</taxon>
        <taxon>Gymnopilus</taxon>
    </lineage>
</organism>
<evidence type="ECO:0000313" key="3">
    <source>
        <dbReference type="EMBL" id="KAF8912234.1"/>
    </source>
</evidence>
<feature type="domain" description="DUF6533" evidence="2">
    <location>
        <begin position="22"/>
        <end position="65"/>
    </location>
</feature>
<feature type="transmembrane region" description="Helical" evidence="1">
    <location>
        <begin position="176"/>
        <end position="198"/>
    </location>
</feature>
<keyword evidence="1" id="KW-0812">Transmembrane</keyword>
<keyword evidence="4" id="KW-1185">Reference proteome</keyword>
<feature type="transmembrane region" description="Helical" evidence="1">
    <location>
        <begin position="53"/>
        <end position="74"/>
    </location>
</feature>
<proteinExistence type="predicted"/>
<sequence length="229" mass="25918">MMELATPDTVKWLLADRAYAVIAVAMATCTIYDHITTLDEEIELVWKRRKWTLVQIFFFINRYTGGGLQIYTAFVLVRHIAFNTEESCNLLGILQGYLATLVAAAMQGIMVYRVSSMYNHERNVIITLVVAFAAEIAALLVMLVIATDVSASFPDPAPGVHLCKQDNMPSWSWSNWLPIALFEAFILVLSLSLAIKYYRSTKHDSRAMNSFRNSLGYILFRDSITFPLM</sequence>
<dbReference type="Pfam" id="PF20151">
    <property type="entry name" value="DUF6533"/>
    <property type="match status" value="1"/>
</dbReference>
<comment type="caution">
    <text evidence="3">The sequence shown here is derived from an EMBL/GenBank/DDBJ whole genome shotgun (WGS) entry which is preliminary data.</text>
</comment>
<feature type="transmembrane region" description="Helical" evidence="1">
    <location>
        <begin position="124"/>
        <end position="146"/>
    </location>
</feature>
<keyword evidence="1" id="KW-0472">Membrane</keyword>
<feature type="transmembrane region" description="Helical" evidence="1">
    <location>
        <begin position="94"/>
        <end position="112"/>
    </location>
</feature>